<keyword evidence="2" id="KW-0520">NAD</keyword>
<proteinExistence type="inferred from homology"/>
<keyword evidence="5" id="KW-1185">Reference proteome</keyword>
<dbReference type="SUPFAM" id="SSF53720">
    <property type="entry name" value="ALDH-like"/>
    <property type="match status" value="1"/>
</dbReference>
<dbReference type="Gene3D" id="3.40.605.10">
    <property type="entry name" value="Aldehyde Dehydrogenase, Chain A, domain 1"/>
    <property type="match status" value="1"/>
</dbReference>
<comment type="caution">
    <text evidence="4">The sequence shown here is derived from an EMBL/GenBank/DDBJ whole genome shotgun (WGS) entry which is preliminary data.</text>
</comment>
<feature type="non-terminal residue" evidence="4">
    <location>
        <position position="1"/>
    </location>
</feature>
<dbReference type="Gene3D" id="3.40.309.10">
    <property type="entry name" value="Aldehyde Dehydrogenase, Chain A, domain 2"/>
    <property type="match status" value="1"/>
</dbReference>
<evidence type="ECO:0000256" key="2">
    <source>
        <dbReference type="ARBA" id="ARBA00023027"/>
    </source>
</evidence>
<organism evidence="4 5">
    <name type="scientific">Setomelanomma holmii</name>
    <dbReference type="NCBI Taxonomy" id="210430"/>
    <lineage>
        <taxon>Eukaryota</taxon>
        <taxon>Fungi</taxon>
        <taxon>Dikarya</taxon>
        <taxon>Ascomycota</taxon>
        <taxon>Pezizomycotina</taxon>
        <taxon>Dothideomycetes</taxon>
        <taxon>Pleosporomycetidae</taxon>
        <taxon>Pleosporales</taxon>
        <taxon>Pleosporineae</taxon>
        <taxon>Phaeosphaeriaceae</taxon>
        <taxon>Setomelanomma</taxon>
    </lineage>
</organism>
<feature type="domain" description="Aldehyde dehydrogenase" evidence="3">
    <location>
        <begin position="2"/>
        <end position="136"/>
    </location>
</feature>
<dbReference type="OrthoDB" id="310895at2759"/>
<sequence>LSEAISKGDSVVCGSEQHDAVPGASIASSVLKDVDTSTTMWNEENFGPLVAVTTVQSDEEAVKIANSSEYGLSAAVFTRDLRKSLTLAKQIQSGAVHINSMTIQDEPSLAFGGVKNSGWGRFNADKGMEEFLVTKVMTWDD</sequence>
<evidence type="ECO:0000313" key="4">
    <source>
        <dbReference type="EMBL" id="KAF2025112.1"/>
    </source>
</evidence>
<dbReference type="Pfam" id="PF00171">
    <property type="entry name" value="Aldedh"/>
    <property type="match status" value="1"/>
</dbReference>
<reference evidence="4" key="1">
    <citation type="journal article" date="2020" name="Stud. Mycol.">
        <title>101 Dothideomycetes genomes: a test case for predicting lifestyles and emergence of pathogens.</title>
        <authorList>
            <person name="Haridas S."/>
            <person name="Albert R."/>
            <person name="Binder M."/>
            <person name="Bloem J."/>
            <person name="Labutti K."/>
            <person name="Salamov A."/>
            <person name="Andreopoulos B."/>
            <person name="Baker S."/>
            <person name="Barry K."/>
            <person name="Bills G."/>
            <person name="Bluhm B."/>
            <person name="Cannon C."/>
            <person name="Castanera R."/>
            <person name="Culley D."/>
            <person name="Daum C."/>
            <person name="Ezra D."/>
            <person name="Gonzalez J."/>
            <person name="Henrissat B."/>
            <person name="Kuo A."/>
            <person name="Liang C."/>
            <person name="Lipzen A."/>
            <person name="Lutzoni F."/>
            <person name="Magnuson J."/>
            <person name="Mondo S."/>
            <person name="Nolan M."/>
            <person name="Ohm R."/>
            <person name="Pangilinan J."/>
            <person name="Park H.-J."/>
            <person name="Ramirez L."/>
            <person name="Alfaro M."/>
            <person name="Sun H."/>
            <person name="Tritt A."/>
            <person name="Yoshinaga Y."/>
            <person name="Zwiers L.-H."/>
            <person name="Turgeon B."/>
            <person name="Goodwin S."/>
            <person name="Spatafora J."/>
            <person name="Crous P."/>
            <person name="Grigoriev I."/>
        </authorList>
    </citation>
    <scope>NUCLEOTIDE SEQUENCE</scope>
    <source>
        <strain evidence="4">CBS 110217</strain>
    </source>
</reference>
<dbReference type="InterPro" id="IPR015590">
    <property type="entry name" value="Aldehyde_DH_dom"/>
</dbReference>
<dbReference type="PANTHER" id="PTHR42986:SF1">
    <property type="entry name" value="BENZALDEHYDE DEHYDROGENASE YFMT"/>
    <property type="match status" value="1"/>
</dbReference>
<name>A0A9P4LI06_9PLEO</name>
<protein>
    <submittedName>
        <fullName evidence="4">Aldehyde dehydrogenase</fullName>
    </submittedName>
</protein>
<evidence type="ECO:0000256" key="1">
    <source>
        <dbReference type="ARBA" id="ARBA00009986"/>
    </source>
</evidence>
<dbReference type="InterPro" id="IPR016161">
    <property type="entry name" value="Ald_DH/histidinol_DH"/>
</dbReference>
<gene>
    <name evidence="4" type="ORF">EK21DRAFT_77193</name>
</gene>
<dbReference type="InterPro" id="IPR016163">
    <property type="entry name" value="Ald_DH_C"/>
</dbReference>
<comment type="similarity">
    <text evidence="1">Belongs to the aldehyde dehydrogenase family.</text>
</comment>
<dbReference type="PANTHER" id="PTHR42986">
    <property type="entry name" value="BENZALDEHYDE DEHYDROGENASE YFMT"/>
    <property type="match status" value="1"/>
</dbReference>
<accession>A0A9P4LI06</accession>
<dbReference type="GO" id="GO:0016620">
    <property type="term" value="F:oxidoreductase activity, acting on the aldehyde or oxo group of donors, NAD or NADP as acceptor"/>
    <property type="evidence" value="ECO:0007669"/>
    <property type="project" value="InterPro"/>
</dbReference>
<dbReference type="EMBL" id="ML978274">
    <property type="protein sequence ID" value="KAF2025112.1"/>
    <property type="molecule type" value="Genomic_DNA"/>
</dbReference>
<evidence type="ECO:0000313" key="5">
    <source>
        <dbReference type="Proteomes" id="UP000799777"/>
    </source>
</evidence>
<evidence type="ECO:0000259" key="3">
    <source>
        <dbReference type="Pfam" id="PF00171"/>
    </source>
</evidence>
<dbReference type="InterPro" id="IPR016162">
    <property type="entry name" value="Ald_DH_N"/>
</dbReference>
<dbReference type="Proteomes" id="UP000799777">
    <property type="component" value="Unassembled WGS sequence"/>
</dbReference>
<dbReference type="AlphaFoldDB" id="A0A9P4LI06"/>